<dbReference type="Proteomes" id="UP000198569">
    <property type="component" value="Unassembled WGS sequence"/>
</dbReference>
<sequence length="129" mass="15302">MAISYDNTGRGIKVLVNGVHMKTIPVLLLEAFKNHHGKIAFDKKRRITPEERKLLHSYLVYLKWIRKLRKTEKHLYQLIKDTYPVATRKVITLDSERFELVLDNNLKIKCPEKIYLLFTEKPVIIHSNY</sequence>
<keyword evidence="2" id="KW-1185">Reference proteome</keyword>
<dbReference type="STRING" id="229203.SAMN05444338_109130"/>
<protein>
    <submittedName>
        <fullName evidence="1">Uncharacterized protein</fullName>
    </submittedName>
</protein>
<organism evidence="1 2">
    <name type="scientific">Flavobacterium degerlachei</name>
    <dbReference type="NCBI Taxonomy" id="229203"/>
    <lineage>
        <taxon>Bacteria</taxon>
        <taxon>Pseudomonadati</taxon>
        <taxon>Bacteroidota</taxon>
        <taxon>Flavobacteriia</taxon>
        <taxon>Flavobacteriales</taxon>
        <taxon>Flavobacteriaceae</taxon>
        <taxon>Flavobacterium</taxon>
    </lineage>
</organism>
<name>A0A1H3B1J8_9FLAO</name>
<evidence type="ECO:0000313" key="2">
    <source>
        <dbReference type="Proteomes" id="UP000198569"/>
    </source>
</evidence>
<dbReference type="EMBL" id="FNMV01000009">
    <property type="protein sequence ID" value="SDX35812.1"/>
    <property type="molecule type" value="Genomic_DNA"/>
</dbReference>
<accession>A0A1H3B1J8</accession>
<reference evidence="2" key="1">
    <citation type="submission" date="2016-10" db="EMBL/GenBank/DDBJ databases">
        <authorList>
            <person name="Varghese N."/>
            <person name="Submissions S."/>
        </authorList>
    </citation>
    <scope>NUCLEOTIDE SEQUENCE [LARGE SCALE GENOMIC DNA]</scope>
    <source>
        <strain evidence="2">DSM 15718</strain>
    </source>
</reference>
<evidence type="ECO:0000313" key="1">
    <source>
        <dbReference type="EMBL" id="SDX35812.1"/>
    </source>
</evidence>
<gene>
    <name evidence="1" type="ORF">SAMN05444338_109130</name>
</gene>
<proteinExistence type="predicted"/>
<dbReference type="AlphaFoldDB" id="A0A1H3B1J8"/>
<dbReference type="RefSeq" id="WP_091432900.1">
    <property type="nucleotide sequence ID" value="NZ_FNMV01000009.1"/>
</dbReference>
<dbReference type="OrthoDB" id="10010119at2"/>